<feature type="compositionally biased region" description="Polar residues" evidence="1">
    <location>
        <begin position="215"/>
        <end position="224"/>
    </location>
</feature>
<protein>
    <submittedName>
        <fullName evidence="3">E3 ubiquitin-protein ligase HECW2</fullName>
    </submittedName>
</protein>
<dbReference type="AlphaFoldDB" id="A0A158P9J7"/>
<reference evidence="2" key="1">
    <citation type="submission" date="2012-09" db="EMBL/GenBank/DDBJ databases">
        <authorList>
            <person name="Martin A.A."/>
        </authorList>
    </citation>
    <scope>NUCLEOTIDE SEQUENCE</scope>
</reference>
<dbReference type="WBParaSite" id="ACAC_0000833001-mRNA-1">
    <property type="protein sequence ID" value="ACAC_0000833001-mRNA-1"/>
    <property type="gene ID" value="ACAC_0000833001"/>
</dbReference>
<dbReference type="Proteomes" id="UP000035642">
    <property type="component" value="Unassembled WGS sequence"/>
</dbReference>
<reference evidence="3" key="2">
    <citation type="submission" date="2016-04" db="UniProtKB">
        <authorList>
            <consortium name="WormBaseParasite"/>
        </authorList>
    </citation>
    <scope>IDENTIFICATION</scope>
</reference>
<feature type="region of interest" description="Disordered" evidence="1">
    <location>
        <begin position="65"/>
        <end position="88"/>
    </location>
</feature>
<evidence type="ECO:0000313" key="2">
    <source>
        <dbReference type="Proteomes" id="UP000035642"/>
    </source>
</evidence>
<feature type="region of interest" description="Disordered" evidence="1">
    <location>
        <begin position="203"/>
        <end position="256"/>
    </location>
</feature>
<sequence>MTNVMMVMRNKVIAVIQKAAVSDPTIYENDFLLRIRTVSLQRLSRYPRKSRGLFAIRHSKSGPEGILRRQSASGRSVQSHPVACSSSSSDKSASLRIVWEGQHNWDDEFATTGFFFKYRKINSLYKENITSARIQPKALLEVLSLSSGVDQPDEGLCDNAVESDDAVYIDTVRRKCMVDSKYMYQSVILARLWELAQETPSTSRLKPERCEMTDSGLSRSTQSKHSQEHRSLFDSAIGGEVSSSEDESNGKLDRHVLNPLRESDSASQVSLEWCDDGFSRLLSVPYIDRKILEI</sequence>
<evidence type="ECO:0000313" key="3">
    <source>
        <dbReference type="WBParaSite" id="ACAC_0000833001-mRNA-1"/>
    </source>
</evidence>
<evidence type="ECO:0000256" key="1">
    <source>
        <dbReference type="SAM" id="MobiDB-lite"/>
    </source>
</evidence>
<accession>A0A158P9J7</accession>
<keyword evidence="2" id="KW-1185">Reference proteome</keyword>
<proteinExistence type="predicted"/>
<feature type="compositionally biased region" description="Polar residues" evidence="1">
    <location>
        <begin position="70"/>
        <end position="79"/>
    </location>
</feature>
<organism evidence="2 3">
    <name type="scientific">Angiostrongylus cantonensis</name>
    <name type="common">Rat lungworm</name>
    <dbReference type="NCBI Taxonomy" id="6313"/>
    <lineage>
        <taxon>Eukaryota</taxon>
        <taxon>Metazoa</taxon>
        <taxon>Ecdysozoa</taxon>
        <taxon>Nematoda</taxon>
        <taxon>Chromadorea</taxon>
        <taxon>Rhabditida</taxon>
        <taxon>Rhabditina</taxon>
        <taxon>Rhabditomorpha</taxon>
        <taxon>Strongyloidea</taxon>
        <taxon>Metastrongylidae</taxon>
        <taxon>Angiostrongylus</taxon>
    </lineage>
</organism>
<name>A0A158P9J7_ANGCA</name>